<dbReference type="PANTHER" id="PTHR22799">
    <property type="entry name" value="TETRANECTIN-RELATED"/>
    <property type="match status" value="1"/>
</dbReference>
<dbReference type="AlphaFoldDB" id="A0A914BGI3"/>
<dbReference type="EnsemblMetazoa" id="XM_038219445.1">
    <property type="protein sequence ID" value="XP_038075373.1"/>
    <property type="gene ID" value="LOC119743094"/>
</dbReference>
<dbReference type="InterPro" id="IPR001304">
    <property type="entry name" value="C-type_lectin-like"/>
</dbReference>
<evidence type="ECO:0000256" key="2">
    <source>
        <dbReference type="ARBA" id="ARBA00023157"/>
    </source>
</evidence>
<protein>
    <recommendedName>
        <fullName evidence="4">C-type lectin domain-containing protein</fullName>
    </recommendedName>
</protein>
<evidence type="ECO:0000256" key="3">
    <source>
        <dbReference type="SAM" id="SignalP"/>
    </source>
</evidence>
<dbReference type="SUPFAM" id="SSF56436">
    <property type="entry name" value="C-type lectin-like"/>
    <property type="match status" value="1"/>
</dbReference>
<evidence type="ECO:0000313" key="6">
    <source>
        <dbReference type="Proteomes" id="UP000887568"/>
    </source>
</evidence>
<evidence type="ECO:0000259" key="4">
    <source>
        <dbReference type="PROSITE" id="PS50041"/>
    </source>
</evidence>
<dbReference type="OrthoDB" id="7357196at2759"/>
<feature type="domain" description="C-type lectin" evidence="4">
    <location>
        <begin position="50"/>
        <end position="167"/>
    </location>
</feature>
<dbReference type="OMA" id="FAHRCET"/>
<dbReference type="SMART" id="SM00034">
    <property type="entry name" value="CLECT"/>
    <property type="match status" value="1"/>
</dbReference>
<dbReference type="Proteomes" id="UP000887568">
    <property type="component" value="Unplaced"/>
</dbReference>
<accession>A0A914BGI3</accession>
<sequence>MAGILMKVGLILLILSPKWSLFVYMQATGKFAHRCETLQVGACPEGWTARGNHCYKTLDGIHSYAAATTTACTDIGGWLPTPNTPEENAFILSMSVPTAEGVWLNCNDLETEGAWTCLDGGKQVRDRYWGTGEPNNAAGNENCAVIEHNDGRWHDVYCNYKHYSVVCKRSAPGVLSIEA</sequence>
<evidence type="ECO:0000256" key="1">
    <source>
        <dbReference type="ARBA" id="ARBA00022734"/>
    </source>
</evidence>
<dbReference type="InterPro" id="IPR018378">
    <property type="entry name" value="C-type_lectin_CS"/>
</dbReference>
<feature type="chain" id="PRO_5036812099" description="C-type lectin domain-containing protein" evidence="3">
    <location>
        <begin position="21"/>
        <end position="179"/>
    </location>
</feature>
<dbReference type="GO" id="GO:0030246">
    <property type="term" value="F:carbohydrate binding"/>
    <property type="evidence" value="ECO:0007669"/>
    <property type="project" value="UniProtKB-KW"/>
</dbReference>
<keyword evidence="2" id="KW-1015">Disulfide bond</keyword>
<dbReference type="InterPro" id="IPR016186">
    <property type="entry name" value="C-type_lectin-like/link_sf"/>
</dbReference>
<dbReference type="PROSITE" id="PS50041">
    <property type="entry name" value="C_TYPE_LECTIN_2"/>
    <property type="match status" value="1"/>
</dbReference>
<name>A0A914BGI3_PATMI</name>
<dbReference type="Gene3D" id="3.10.100.10">
    <property type="entry name" value="Mannose-Binding Protein A, subunit A"/>
    <property type="match status" value="1"/>
</dbReference>
<dbReference type="InterPro" id="IPR016187">
    <property type="entry name" value="CTDL_fold"/>
</dbReference>
<dbReference type="Pfam" id="PF00059">
    <property type="entry name" value="Lectin_C"/>
    <property type="match status" value="1"/>
</dbReference>
<dbReference type="GeneID" id="119743094"/>
<keyword evidence="6" id="KW-1185">Reference proteome</keyword>
<dbReference type="PANTHER" id="PTHR22799:SF6">
    <property type="entry name" value="C-TYPE LECTIN DOMAIN FAMILY 4 MEMBER M-LIKE"/>
    <property type="match status" value="1"/>
</dbReference>
<feature type="signal peptide" evidence="3">
    <location>
        <begin position="1"/>
        <end position="20"/>
    </location>
</feature>
<dbReference type="RefSeq" id="XP_038075373.1">
    <property type="nucleotide sequence ID" value="XM_038219445.1"/>
</dbReference>
<proteinExistence type="predicted"/>
<evidence type="ECO:0000313" key="5">
    <source>
        <dbReference type="EnsemblMetazoa" id="XP_038075373.1"/>
    </source>
</evidence>
<dbReference type="PROSITE" id="PS00615">
    <property type="entry name" value="C_TYPE_LECTIN_1"/>
    <property type="match status" value="1"/>
</dbReference>
<dbReference type="InterPro" id="IPR051663">
    <property type="entry name" value="CLec_Tetranectin-domain"/>
</dbReference>
<reference evidence="5" key="1">
    <citation type="submission" date="2022-11" db="UniProtKB">
        <authorList>
            <consortium name="EnsemblMetazoa"/>
        </authorList>
    </citation>
    <scope>IDENTIFICATION</scope>
</reference>
<keyword evidence="3" id="KW-0732">Signal</keyword>
<organism evidence="5 6">
    <name type="scientific">Patiria miniata</name>
    <name type="common">Bat star</name>
    <name type="synonym">Asterina miniata</name>
    <dbReference type="NCBI Taxonomy" id="46514"/>
    <lineage>
        <taxon>Eukaryota</taxon>
        <taxon>Metazoa</taxon>
        <taxon>Echinodermata</taxon>
        <taxon>Eleutherozoa</taxon>
        <taxon>Asterozoa</taxon>
        <taxon>Asteroidea</taxon>
        <taxon>Valvatacea</taxon>
        <taxon>Valvatida</taxon>
        <taxon>Asterinidae</taxon>
        <taxon>Patiria</taxon>
    </lineage>
</organism>
<keyword evidence="1" id="KW-0430">Lectin</keyword>